<dbReference type="PANTHER" id="PTHR11803:SF39">
    <property type="entry name" value="2-IMINOBUTANOATE_2-IMINOPROPANOATE DEAMINASE"/>
    <property type="match status" value="1"/>
</dbReference>
<comment type="caution">
    <text evidence="2">The sequence shown here is derived from an EMBL/GenBank/DDBJ whole genome shotgun (WGS) entry which is preliminary data.</text>
</comment>
<dbReference type="InterPro" id="IPR006175">
    <property type="entry name" value="YjgF/YER057c/UK114"/>
</dbReference>
<dbReference type="FunFam" id="3.30.1330.40:FF:000001">
    <property type="entry name" value="L-PSP family endoribonuclease"/>
    <property type="match status" value="1"/>
</dbReference>
<dbReference type="PANTHER" id="PTHR11803">
    <property type="entry name" value="2-IMINOBUTANOATE/2-IMINOPROPANOATE DEAMINASE RIDA"/>
    <property type="match status" value="1"/>
</dbReference>
<dbReference type="GO" id="GO:0050540">
    <property type="term" value="F:2-aminomuconate deaminase activity"/>
    <property type="evidence" value="ECO:0007669"/>
    <property type="project" value="UniProtKB-EC"/>
</dbReference>
<organism evidence="2 3">
    <name type="scientific">Paenibacillus solanacearum</name>
    <dbReference type="NCBI Taxonomy" id="2048548"/>
    <lineage>
        <taxon>Bacteria</taxon>
        <taxon>Bacillati</taxon>
        <taxon>Bacillota</taxon>
        <taxon>Bacilli</taxon>
        <taxon>Bacillales</taxon>
        <taxon>Paenibacillaceae</taxon>
        <taxon>Paenibacillus</taxon>
    </lineage>
</organism>
<dbReference type="CDD" id="cd00448">
    <property type="entry name" value="YjgF_YER057c_UK114_family"/>
    <property type="match status" value="1"/>
</dbReference>
<dbReference type="RefSeq" id="WP_218094856.1">
    <property type="nucleotide sequence ID" value="NZ_CAJVAS010000034.1"/>
</dbReference>
<gene>
    <name evidence="2" type="primary">amnD</name>
    <name evidence="2" type="ORF">PAESOLCIP111_05140</name>
</gene>
<dbReference type="AlphaFoldDB" id="A0A916NKP4"/>
<protein>
    <submittedName>
        <fullName evidence="2">2-aminomuconate deaminase</fullName>
        <ecNumber evidence="2">3.5.99.5</ecNumber>
    </submittedName>
</protein>
<dbReference type="EC" id="3.5.99.5" evidence="2"/>
<proteinExistence type="inferred from homology"/>
<evidence type="ECO:0000256" key="1">
    <source>
        <dbReference type="ARBA" id="ARBA00010552"/>
    </source>
</evidence>
<comment type="similarity">
    <text evidence="1">Belongs to the RutC family.</text>
</comment>
<dbReference type="EMBL" id="CAJVAS010000034">
    <property type="protein sequence ID" value="CAG7646319.1"/>
    <property type="molecule type" value="Genomic_DNA"/>
</dbReference>
<sequence length="131" mass="14469">MSIEIKAPHAPQFPLPFSHALRAGDFVYVSGQVGVDPETRELVGDTIEAQTKQSVRNIETILQAAGLTLDHVIKVNTHLSSLSDTPAYNKVYETLFNKPYPTRTTVQSGLGKYLIEIDVIAYAPTRRGEDE</sequence>
<evidence type="ECO:0000313" key="3">
    <source>
        <dbReference type="Proteomes" id="UP000693672"/>
    </source>
</evidence>
<dbReference type="GO" id="GO:0005829">
    <property type="term" value="C:cytosol"/>
    <property type="evidence" value="ECO:0007669"/>
    <property type="project" value="TreeGrafter"/>
</dbReference>
<keyword evidence="3" id="KW-1185">Reference proteome</keyword>
<evidence type="ECO:0000313" key="2">
    <source>
        <dbReference type="EMBL" id="CAG7646319.1"/>
    </source>
</evidence>
<reference evidence="2" key="1">
    <citation type="submission" date="2021-06" db="EMBL/GenBank/DDBJ databases">
        <authorList>
            <person name="Criscuolo A."/>
        </authorList>
    </citation>
    <scope>NUCLEOTIDE SEQUENCE</scope>
    <source>
        <strain evidence="2">CIP111600</strain>
    </source>
</reference>
<name>A0A916NKP4_9BACL</name>
<dbReference type="Proteomes" id="UP000693672">
    <property type="component" value="Unassembled WGS sequence"/>
</dbReference>
<dbReference type="Pfam" id="PF01042">
    <property type="entry name" value="Ribonuc_L-PSP"/>
    <property type="match status" value="1"/>
</dbReference>
<accession>A0A916NKP4</accession>
<keyword evidence="2" id="KW-0378">Hydrolase</keyword>